<reference evidence="1 2" key="1">
    <citation type="journal article" date="2015" name="Genome Biol. Evol.">
        <title>Phylogenomic analyses indicate that early fungi evolved digesting cell walls of algal ancestors of land plants.</title>
        <authorList>
            <person name="Chang Y."/>
            <person name="Wang S."/>
            <person name="Sekimoto S."/>
            <person name="Aerts A.L."/>
            <person name="Choi C."/>
            <person name="Clum A."/>
            <person name="LaButti K.M."/>
            <person name="Lindquist E.A."/>
            <person name="Yee Ngan C."/>
            <person name="Ohm R.A."/>
            <person name="Salamov A.A."/>
            <person name="Grigoriev I.V."/>
            <person name="Spatafora J.W."/>
            <person name="Berbee M.L."/>
        </authorList>
    </citation>
    <scope>NUCLEOTIDE SEQUENCE [LARGE SCALE GENOMIC DNA]</scope>
    <source>
        <strain evidence="1 2">NRRL 1564</strain>
    </source>
</reference>
<proteinExistence type="predicted"/>
<name>A0A2G5B5R5_COERN</name>
<organism evidence="1 2">
    <name type="scientific">Coemansia reversa (strain ATCC 12441 / NRRL 1564)</name>
    <dbReference type="NCBI Taxonomy" id="763665"/>
    <lineage>
        <taxon>Eukaryota</taxon>
        <taxon>Fungi</taxon>
        <taxon>Fungi incertae sedis</taxon>
        <taxon>Zoopagomycota</taxon>
        <taxon>Kickxellomycotina</taxon>
        <taxon>Kickxellomycetes</taxon>
        <taxon>Kickxellales</taxon>
        <taxon>Kickxellaceae</taxon>
        <taxon>Coemansia</taxon>
    </lineage>
</organism>
<gene>
    <name evidence="1" type="ORF">COEREDRAFT_88745</name>
</gene>
<evidence type="ECO:0000313" key="1">
    <source>
        <dbReference type="EMBL" id="PIA14355.1"/>
    </source>
</evidence>
<protein>
    <submittedName>
        <fullName evidence="1">Uncharacterized protein</fullName>
    </submittedName>
</protein>
<dbReference type="Proteomes" id="UP000242474">
    <property type="component" value="Unassembled WGS sequence"/>
</dbReference>
<dbReference type="AlphaFoldDB" id="A0A2G5B5R5"/>
<sequence>MEPATPVIRGPPQHTLERLAVRKAKALRAQLAKQSVADPSAVQSVGNSADQIAHTPTAEPVIAVIDNPICNFSTVVTSCPSSLLARNSVGETVNQPIPAPVVTPAEETEFQPVCSSTSKTAVKSTSKVARQTPCTSARMAFEIAAKKTAVLSACALVEIPINKTADKTFDHSVCALTKTLSSEIAAQLVC</sequence>
<dbReference type="EMBL" id="KZ303518">
    <property type="protein sequence ID" value="PIA14355.1"/>
    <property type="molecule type" value="Genomic_DNA"/>
</dbReference>
<accession>A0A2G5B5R5</accession>
<keyword evidence="2" id="KW-1185">Reference proteome</keyword>
<evidence type="ECO:0000313" key="2">
    <source>
        <dbReference type="Proteomes" id="UP000242474"/>
    </source>
</evidence>